<evidence type="ECO:0000256" key="3">
    <source>
        <dbReference type="ARBA" id="ARBA00023125"/>
    </source>
</evidence>
<keyword evidence="3" id="KW-0238">DNA-binding</keyword>
<dbReference type="InterPro" id="IPR036388">
    <property type="entry name" value="WH-like_DNA-bd_sf"/>
</dbReference>
<evidence type="ECO:0000256" key="4">
    <source>
        <dbReference type="ARBA" id="ARBA00023163"/>
    </source>
</evidence>
<accession>A0A0F9R3K5</accession>
<name>A0A0F9R3K5_9ZZZZ</name>
<comment type="similarity">
    <text evidence="1">Belongs to the LysR transcriptional regulatory family.</text>
</comment>
<proteinExistence type="inferred from homology"/>
<keyword evidence="4" id="KW-0804">Transcription</keyword>
<comment type="caution">
    <text evidence="6">The sequence shown here is derived from an EMBL/GenBank/DDBJ whole genome shotgun (WGS) entry which is preliminary data.</text>
</comment>
<dbReference type="InterPro" id="IPR005119">
    <property type="entry name" value="LysR_subst-bd"/>
</dbReference>
<dbReference type="Pfam" id="PF03466">
    <property type="entry name" value="LysR_substrate"/>
    <property type="match status" value="1"/>
</dbReference>
<dbReference type="SUPFAM" id="SSF53850">
    <property type="entry name" value="Periplasmic binding protein-like II"/>
    <property type="match status" value="1"/>
</dbReference>
<dbReference type="Gene3D" id="3.40.190.290">
    <property type="match status" value="1"/>
</dbReference>
<dbReference type="PANTHER" id="PTHR30419">
    <property type="entry name" value="HTH-TYPE TRANSCRIPTIONAL REGULATOR YBHD"/>
    <property type="match status" value="1"/>
</dbReference>
<protein>
    <recommendedName>
        <fullName evidence="5">HTH lysR-type domain-containing protein</fullName>
    </recommendedName>
</protein>
<dbReference type="FunFam" id="1.10.10.10:FF:000001">
    <property type="entry name" value="LysR family transcriptional regulator"/>
    <property type="match status" value="1"/>
</dbReference>
<dbReference type="PRINTS" id="PR00039">
    <property type="entry name" value="HTHLYSR"/>
</dbReference>
<feature type="domain" description="HTH lysR-type" evidence="5">
    <location>
        <begin position="1"/>
        <end position="58"/>
    </location>
</feature>
<dbReference type="CDD" id="cd05466">
    <property type="entry name" value="PBP2_LTTR_substrate"/>
    <property type="match status" value="1"/>
</dbReference>
<dbReference type="EMBL" id="LAZR01001075">
    <property type="protein sequence ID" value="KKN51185.1"/>
    <property type="molecule type" value="Genomic_DNA"/>
</dbReference>
<dbReference type="Gene3D" id="1.10.10.10">
    <property type="entry name" value="Winged helix-like DNA-binding domain superfamily/Winged helix DNA-binding domain"/>
    <property type="match status" value="1"/>
</dbReference>
<dbReference type="GO" id="GO:0003700">
    <property type="term" value="F:DNA-binding transcription factor activity"/>
    <property type="evidence" value="ECO:0007669"/>
    <property type="project" value="InterPro"/>
</dbReference>
<evidence type="ECO:0000259" key="5">
    <source>
        <dbReference type="PROSITE" id="PS50931"/>
    </source>
</evidence>
<dbReference type="InterPro" id="IPR050950">
    <property type="entry name" value="HTH-type_LysR_regulators"/>
</dbReference>
<dbReference type="GO" id="GO:0005829">
    <property type="term" value="C:cytosol"/>
    <property type="evidence" value="ECO:0007669"/>
    <property type="project" value="TreeGrafter"/>
</dbReference>
<sequence length="295" mass="33392">MELRHLRYFKVVAELQHFHKAAEKLHITQPALSSQIKQLEQELNTELFVRIGRGVKLSENGELVLISAQKILNEVALLKESVSDIEAGDAGTLKIGVLQSINSLYLRSLVAEFDRNNPNISLQIEELTNHNIEKKVINGDIDIGIGFILQKDYPDIKFEKLFDEKWKLIISPTYANLATTIMAGETHPLKAVLLSEYFETRKIVDKYFADNKIKYTNVTEVNNISSILDLVEGGASFSILPEAFSALKAQYRLEIVDLDPQLPPRTIGILLTKNRNRKKTVEKFCSLVRSQLTQS</sequence>
<dbReference type="SUPFAM" id="SSF46785">
    <property type="entry name" value="Winged helix' DNA-binding domain"/>
    <property type="match status" value="1"/>
</dbReference>
<reference evidence="6" key="1">
    <citation type="journal article" date="2015" name="Nature">
        <title>Complex archaea that bridge the gap between prokaryotes and eukaryotes.</title>
        <authorList>
            <person name="Spang A."/>
            <person name="Saw J.H."/>
            <person name="Jorgensen S.L."/>
            <person name="Zaremba-Niedzwiedzka K."/>
            <person name="Martijn J."/>
            <person name="Lind A.E."/>
            <person name="van Eijk R."/>
            <person name="Schleper C."/>
            <person name="Guy L."/>
            <person name="Ettema T.J."/>
        </authorList>
    </citation>
    <scope>NUCLEOTIDE SEQUENCE</scope>
</reference>
<evidence type="ECO:0000256" key="1">
    <source>
        <dbReference type="ARBA" id="ARBA00009437"/>
    </source>
</evidence>
<dbReference type="PROSITE" id="PS50931">
    <property type="entry name" value="HTH_LYSR"/>
    <property type="match status" value="1"/>
</dbReference>
<organism evidence="6">
    <name type="scientific">marine sediment metagenome</name>
    <dbReference type="NCBI Taxonomy" id="412755"/>
    <lineage>
        <taxon>unclassified sequences</taxon>
        <taxon>metagenomes</taxon>
        <taxon>ecological metagenomes</taxon>
    </lineage>
</organism>
<keyword evidence="2" id="KW-0805">Transcription regulation</keyword>
<dbReference type="InterPro" id="IPR036390">
    <property type="entry name" value="WH_DNA-bd_sf"/>
</dbReference>
<dbReference type="AlphaFoldDB" id="A0A0F9R3K5"/>
<evidence type="ECO:0000256" key="2">
    <source>
        <dbReference type="ARBA" id="ARBA00023015"/>
    </source>
</evidence>
<dbReference type="Pfam" id="PF00126">
    <property type="entry name" value="HTH_1"/>
    <property type="match status" value="1"/>
</dbReference>
<dbReference type="GO" id="GO:0003677">
    <property type="term" value="F:DNA binding"/>
    <property type="evidence" value="ECO:0007669"/>
    <property type="project" value="UniProtKB-KW"/>
</dbReference>
<dbReference type="InterPro" id="IPR000847">
    <property type="entry name" value="LysR_HTH_N"/>
</dbReference>
<evidence type="ECO:0000313" key="6">
    <source>
        <dbReference type="EMBL" id="KKN51185.1"/>
    </source>
</evidence>
<gene>
    <name evidence="6" type="ORF">LCGC14_0625250</name>
</gene>